<reference evidence="1" key="2">
    <citation type="journal article" date="2021" name="Microbiome">
        <title>Successional dynamics and alternative stable states in a saline activated sludge microbial community over 9 years.</title>
        <authorList>
            <person name="Wang Y."/>
            <person name="Ye J."/>
            <person name="Ju F."/>
            <person name="Liu L."/>
            <person name="Boyd J.A."/>
            <person name="Deng Y."/>
            <person name="Parks D.H."/>
            <person name="Jiang X."/>
            <person name="Yin X."/>
            <person name="Woodcroft B.J."/>
            <person name="Tyson G.W."/>
            <person name="Hugenholtz P."/>
            <person name="Polz M.F."/>
            <person name="Zhang T."/>
        </authorList>
    </citation>
    <scope>NUCLEOTIDE SEQUENCE</scope>
    <source>
        <strain evidence="1">HKST-UBA11</strain>
    </source>
</reference>
<organism evidence="1 2">
    <name type="scientific">Candidatus Dojkabacteria bacterium</name>
    <dbReference type="NCBI Taxonomy" id="2099670"/>
    <lineage>
        <taxon>Bacteria</taxon>
        <taxon>Candidatus Dojkabacteria</taxon>
    </lineage>
</organism>
<evidence type="ECO:0000313" key="2">
    <source>
        <dbReference type="Proteomes" id="UP000754563"/>
    </source>
</evidence>
<accession>A0A955RK48</accession>
<comment type="caution">
    <text evidence="1">The sequence shown here is derived from an EMBL/GenBank/DDBJ whole genome shotgun (WGS) entry which is preliminary data.</text>
</comment>
<reference evidence="1" key="1">
    <citation type="submission" date="2020-04" db="EMBL/GenBank/DDBJ databases">
        <authorList>
            <person name="Zhang T."/>
        </authorList>
    </citation>
    <scope>NUCLEOTIDE SEQUENCE</scope>
    <source>
        <strain evidence="1">HKST-UBA11</strain>
    </source>
</reference>
<proteinExistence type="predicted"/>
<protein>
    <recommendedName>
        <fullName evidence="3">Septum formation initiator family protein</fullName>
    </recommendedName>
</protein>
<evidence type="ECO:0000313" key="1">
    <source>
        <dbReference type="EMBL" id="MCA9385509.1"/>
    </source>
</evidence>
<dbReference type="Proteomes" id="UP000754563">
    <property type="component" value="Unassembled WGS sequence"/>
</dbReference>
<dbReference type="EMBL" id="JAGQLH010000024">
    <property type="protein sequence ID" value="MCA9385509.1"/>
    <property type="molecule type" value="Genomic_DNA"/>
</dbReference>
<sequence length="143" mass="17159">MKFARLTFLLKRITNKVAFKRPQFNVSPKLLVLGFITLILSLFLVQNIANSLHDLGNYEILSNEQAILEELQQENEKLVREKSYYQSPYYVRLYARESLNLVEEGQELYRVERSKTYDYDEIGDRMEGIDILNNRYWWRELIL</sequence>
<dbReference type="AlphaFoldDB" id="A0A955RK48"/>
<gene>
    <name evidence="1" type="ORF">KC717_02580</name>
</gene>
<evidence type="ECO:0008006" key="3">
    <source>
        <dbReference type="Google" id="ProtNLM"/>
    </source>
</evidence>
<name>A0A955RK48_9BACT</name>